<dbReference type="Pfam" id="PF01420">
    <property type="entry name" value="Methylase_S"/>
    <property type="match status" value="1"/>
</dbReference>
<dbReference type="PANTHER" id="PTHR30408:SF12">
    <property type="entry name" value="TYPE I RESTRICTION ENZYME MJAVIII SPECIFICITY SUBUNIT"/>
    <property type="match status" value="1"/>
</dbReference>
<reference evidence="5 6" key="1">
    <citation type="submission" date="2020-05" db="EMBL/GenBank/DDBJ databases">
        <title>Horizontal transmission and recombination maintain forever young bacterial symbiont genomes.</title>
        <authorList>
            <person name="Russell S.L."/>
            <person name="Pepper-Tunick E."/>
            <person name="Svedberg J."/>
            <person name="Byrne A."/>
            <person name="Ruelas Castillo J."/>
            <person name="Vollmers C."/>
            <person name="Beinart R.A."/>
            <person name="Corbett-Detig R."/>
        </authorList>
    </citation>
    <scope>NUCLEOTIDE SEQUENCE [LARGE SCALE GENOMIC DNA]</scope>
    <source>
        <strain evidence="5">455</strain>
    </source>
</reference>
<dbReference type="SUPFAM" id="SSF116734">
    <property type="entry name" value="DNA methylase specificity domain"/>
    <property type="match status" value="1"/>
</dbReference>
<dbReference type="Proteomes" id="UP000568751">
    <property type="component" value="Unassembled WGS sequence"/>
</dbReference>
<dbReference type="AlphaFoldDB" id="A0A853EZQ1"/>
<feature type="domain" description="Type I restriction modification DNA specificity" evidence="4">
    <location>
        <begin position="18"/>
        <end position="101"/>
    </location>
</feature>
<evidence type="ECO:0000256" key="2">
    <source>
        <dbReference type="ARBA" id="ARBA00022747"/>
    </source>
</evidence>
<protein>
    <submittedName>
        <fullName evidence="5">Restriction endonuclease subunit S</fullName>
    </submittedName>
</protein>
<dbReference type="GO" id="GO:0003677">
    <property type="term" value="F:DNA binding"/>
    <property type="evidence" value="ECO:0007669"/>
    <property type="project" value="UniProtKB-KW"/>
</dbReference>
<accession>A0A853EZQ1</accession>
<keyword evidence="3" id="KW-0238">DNA-binding</keyword>
<keyword evidence="5" id="KW-0540">Nuclease</keyword>
<dbReference type="EMBL" id="JACCHT010000001">
    <property type="protein sequence ID" value="NYT26892.1"/>
    <property type="molecule type" value="Genomic_DNA"/>
</dbReference>
<sequence>MFNRCSIRNVRKVHKICKRKVLLNDSGLSVKPKNIKEISQDFLNLQFLCLNDYIYSLARGTAQKNLNVPIFRKLEIHYPKSLKEQKRIVSILDRAFKVIDQAKTNAEQNLINAKELFESYLQNIFENKGNDWEEKTLEEVSEVFGRGKSKHRPRNDKNYMEVIIRLFKLAILEIVNII</sequence>
<evidence type="ECO:0000256" key="1">
    <source>
        <dbReference type="ARBA" id="ARBA00010923"/>
    </source>
</evidence>
<evidence type="ECO:0000256" key="3">
    <source>
        <dbReference type="ARBA" id="ARBA00023125"/>
    </source>
</evidence>
<keyword evidence="5" id="KW-0255">Endonuclease</keyword>
<gene>
    <name evidence="5" type="ORF">H0A76_02635</name>
</gene>
<keyword evidence="5" id="KW-0378">Hydrolase</keyword>
<comment type="caution">
    <text evidence="5">The sequence shown here is derived from an EMBL/GenBank/DDBJ whole genome shotgun (WGS) entry which is preliminary data.</text>
</comment>
<evidence type="ECO:0000313" key="6">
    <source>
        <dbReference type="Proteomes" id="UP000568751"/>
    </source>
</evidence>
<dbReference type="GO" id="GO:0004519">
    <property type="term" value="F:endonuclease activity"/>
    <property type="evidence" value="ECO:0007669"/>
    <property type="project" value="UniProtKB-KW"/>
</dbReference>
<organism evidence="5 6">
    <name type="scientific">Candidatus Thiodubiliella endoseptemdiera</name>
    <dbReference type="NCBI Taxonomy" id="2738886"/>
    <lineage>
        <taxon>Bacteria</taxon>
        <taxon>Pseudomonadati</taxon>
        <taxon>Pseudomonadota</taxon>
        <taxon>Gammaproteobacteria</taxon>
        <taxon>Candidatus Pseudothioglobaceae</taxon>
        <taxon>Candidatus Thiodubiliella</taxon>
    </lineage>
</organism>
<dbReference type="Gene3D" id="3.90.220.20">
    <property type="entry name" value="DNA methylase specificity domains"/>
    <property type="match status" value="2"/>
</dbReference>
<comment type="similarity">
    <text evidence="1">Belongs to the type-I restriction system S methylase family.</text>
</comment>
<evidence type="ECO:0000313" key="5">
    <source>
        <dbReference type="EMBL" id="NYT26892.1"/>
    </source>
</evidence>
<dbReference type="GO" id="GO:0009307">
    <property type="term" value="P:DNA restriction-modification system"/>
    <property type="evidence" value="ECO:0007669"/>
    <property type="project" value="UniProtKB-KW"/>
</dbReference>
<evidence type="ECO:0000259" key="4">
    <source>
        <dbReference type="Pfam" id="PF01420"/>
    </source>
</evidence>
<dbReference type="PANTHER" id="PTHR30408">
    <property type="entry name" value="TYPE-1 RESTRICTION ENZYME ECOKI SPECIFICITY PROTEIN"/>
    <property type="match status" value="1"/>
</dbReference>
<dbReference type="InterPro" id="IPR000055">
    <property type="entry name" value="Restrct_endonuc_typeI_TRD"/>
</dbReference>
<keyword evidence="2" id="KW-0680">Restriction system</keyword>
<dbReference type="InterPro" id="IPR052021">
    <property type="entry name" value="Type-I_RS_S_subunit"/>
</dbReference>
<name>A0A853EZQ1_9GAMM</name>
<dbReference type="InterPro" id="IPR044946">
    <property type="entry name" value="Restrct_endonuc_typeI_TRD_sf"/>
</dbReference>
<proteinExistence type="inferred from homology"/>